<feature type="transmembrane region" description="Helical" evidence="8">
    <location>
        <begin position="292"/>
        <end position="312"/>
    </location>
</feature>
<dbReference type="InterPro" id="IPR011701">
    <property type="entry name" value="MFS"/>
</dbReference>
<organism evidence="10 11">
    <name type="scientific">Streptomyces albospinus</name>
    <dbReference type="NCBI Taxonomy" id="285515"/>
    <lineage>
        <taxon>Bacteria</taxon>
        <taxon>Bacillati</taxon>
        <taxon>Actinomycetota</taxon>
        <taxon>Actinomycetes</taxon>
        <taxon>Kitasatosporales</taxon>
        <taxon>Streptomycetaceae</taxon>
        <taxon>Streptomyces</taxon>
    </lineage>
</organism>
<feature type="transmembrane region" description="Helical" evidence="8">
    <location>
        <begin position="171"/>
        <end position="191"/>
    </location>
</feature>
<evidence type="ECO:0000313" key="10">
    <source>
        <dbReference type="EMBL" id="GGU48232.1"/>
    </source>
</evidence>
<evidence type="ECO:0000256" key="6">
    <source>
        <dbReference type="ARBA" id="ARBA00023136"/>
    </source>
</evidence>
<evidence type="ECO:0000256" key="5">
    <source>
        <dbReference type="ARBA" id="ARBA00022989"/>
    </source>
</evidence>
<keyword evidence="5 8" id="KW-1133">Transmembrane helix</keyword>
<protein>
    <submittedName>
        <fullName evidence="10">MFS transporter</fullName>
    </submittedName>
</protein>
<name>A0ABQ2UQ03_9ACTN</name>
<dbReference type="Proteomes" id="UP000654471">
    <property type="component" value="Unassembled WGS sequence"/>
</dbReference>
<dbReference type="PROSITE" id="PS50850">
    <property type="entry name" value="MFS"/>
    <property type="match status" value="1"/>
</dbReference>
<dbReference type="RefSeq" id="WP_189296789.1">
    <property type="nucleotide sequence ID" value="NZ_BMRP01000002.1"/>
</dbReference>
<feature type="transmembrane region" description="Helical" evidence="8">
    <location>
        <begin position="259"/>
        <end position="280"/>
    </location>
</feature>
<keyword evidence="2" id="KW-0813">Transport</keyword>
<feature type="compositionally biased region" description="Low complexity" evidence="7">
    <location>
        <begin position="198"/>
        <end position="208"/>
    </location>
</feature>
<dbReference type="PANTHER" id="PTHR23517">
    <property type="entry name" value="RESISTANCE PROTEIN MDTM, PUTATIVE-RELATED-RELATED"/>
    <property type="match status" value="1"/>
</dbReference>
<feature type="region of interest" description="Disordered" evidence="7">
    <location>
        <begin position="198"/>
        <end position="218"/>
    </location>
</feature>
<keyword evidence="6 8" id="KW-0472">Membrane</keyword>
<keyword evidence="4 8" id="KW-0812">Transmembrane</keyword>
<evidence type="ECO:0000313" key="11">
    <source>
        <dbReference type="Proteomes" id="UP000654471"/>
    </source>
</evidence>
<evidence type="ECO:0000256" key="3">
    <source>
        <dbReference type="ARBA" id="ARBA00022475"/>
    </source>
</evidence>
<comment type="subcellular location">
    <subcellularLocation>
        <location evidence="1">Cell membrane</location>
        <topology evidence="1">Multi-pass membrane protein</topology>
    </subcellularLocation>
</comment>
<feature type="transmembrane region" description="Helical" evidence="8">
    <location>
        <begin position="391"/>
        <end position="412"/>
    </location>
</feature>
<dbReference type="InterPro" id="IPR020846">
    <property type="entry name" value="MFS_dom"/>
</dbReference>
<dbReference type="Pfam" id="PF07690">
    <property type="entry name" value="MFS_1"/>
    <property type="match status" value="1"/>
</dbReference>
<dbReference type="PANTHER" id="PTHR23517:SF2">
    <property type="entry name" value="MULTIDRUG RESISTANCE PROTEIN MDTH"/>
    <property type="match status" value="1"/>
</dbReference>
<evidence type="ECO:0000256" key="8">
    <source>
        <dbReference type="SAM" id="Phobius"/>
    </source>
</evidence>
<dbReference type="SUPFAM" id="SSF103473">
    <property type="entry name" value="MFS general substrate transporter"/>
    <property type="match status" value="1"/>
</dbReference>
<sequence length="437" mass="45322">MKLRQLRSNFPRFDGPARPLLAGTFAYALGRGMYSTGGIVFFTLSFGLPVQQIAVALSGAGIAACAAALPAGYLTDRWGPRRMALVMTTAQVVLLAPLLLSGSPLIVLPVVVALGAADRVNSIARRALVSEVMGESARVRTQAYMRTMANTGMSLGALAVAPLLAVGTRSAFVFLIVLTCGAYLLALVATARLPARLRTSPSSSVSPSARRRQRSRAALPERQRLAAFMTLGLLNGLFALHISVLEVALPLWVTRHTDAPAWTVAALVFVNTVLAILLQVRASRGATSVGGAARALAVSAVFTALACILFATTAAGTGVLVIGTLCLATVVLTAGELLQSAGEWGLSFGLAPAQAQGRYIGAFSVGTTLQDIVGPTLVGAVVVAYVPGGWLLLSAVLLAGAAVVIPMTRWVANLHADRDGHEEQVPVPLASTASSRR</sequence>
<dbReference type="InterPro" id="IPR036259">
    <property type="entry name" value="MFS_trans_sf"/>
</dbReference>
<keyword evidence="11" id="KW-1185">Reference proteome</keyword>
<evidence type="ECO:0000256" key="1">
    <source>
        <dbReference type="ARBA" id="ARBA00004651"/>
    </source>
</evidence>
<accession>A0ABQ2UQ03</accession>
<evidence type="ECO:0000259" key="9">
    <source>
        <dbReference type="PROSITE" id="PS50850"/>
    </source>
</evidence>
<comment type="caution">
    <text evidence="10">The sequence shown here is derived from an EMBL/GenBank/DDBJ whole genome shotgun (WGS) entry which is preliminary data.</text>
</comment>
<feature type="transmembrane region" description="Helical" evidence="8">
    <location>
        <begin position="225"/>
        <end position="253"/>
    </location>
</feature>
<reference evidence="11" key="1">
    <citation type="journal article" date="2019" name="Int. J. Syst. Evol. Microbiol.">
        <title>The Global Catalogue of Microorganisms (GCM) 10K type strain sequencing project: providing services to taxonomists for standard genome sequencing and annotation.</title>
        <authorList>
            <consortium name="The Broad Institute Genomics Platform"/>
            <consortium name="The Broad Institute Genome Sequencing Center for Infectious Disease"/>
            <person name="Wu L."/>
            <person name="Ma J."/>
        </authorList>
    </citation>
    <scope>NUCLEOTIDE SEQUENCE [LARGE SCALE GENOMIC DNA]</scope>
    <source>
        <strain evidence="11">JCM 3399</strain>
    </source>
</reference>
<evidence type="ECO:0000256" key="2">
    <source>
        <dbReference type="ARBA" id="ARBA00022448"/>
    </source>
</evidence>
<keyword evidence="3" id="KW-1003">Cell membrane</keyword>
<feature type="domain" description="Major facilitator superfamily (MFS) profile" evidence="9">
    <location>
        <begin position="16"/>
        <end position="412"/>
    </location>
</feature>
<dbReference type="EMBL" id="BMRP01000002">
    <property type="protein sequence ID" value="GGU48232.1"/>
    <property type="molecule type" value="Genomic_DNA"/>
</dbReference>
<dbReference type="Gene3D" id="1.20.1250.20">
    <property type="entry name" value="MFS general substrate transporter like domains"/>
    <property type="match status" value="1"/>
</dbReference>
<evidence type="ECO:0000256" key="7">
    <source>
        <dbReference type="SAM" id="MobiDB-lite"/>
    </source>
</evidence>
<dbReference type="InterPro" id="IPR050171">
    <property type="entry name" value="MFS_Transporters"/>
</dbReference>
<feature type="transmembrane region" description="Helical" evidence="8">
    <location>
        <begin position="50"/>
        <end position="71"/>
    </location>
</feature>
<proteinExistence type="predicted"/>
<gene>
    <name evidence="10" type="ORF">GCM10010211_10530</name>
</gene>
<evidence type="ECO:0000256" key="4">
    <source>
        <dbReference type="ARBA" id="ARBA00022692"/>
    </source>
</evidence>
<feature type="transmembrane region" description="Helical" evidence="8">
    <location>
        <begin position="20"/>
        <end position="44"/>
    </location>
</feature>